<comment type="subcellular location">
    <subcellularLocation>
        <location evidence="1">Nucleus</location>
        <location evidence="1">Nucleolus</location>
    </subcellularLocation>
</comment>
<evidence type="ECO:0000256" key="10">
    <source>
        <dbReference type="PROSITE-ProRule" id="PRU01023"/>
    </source>
</evidence>
<evidence type="ECO:0000313" key="12">
    <source>
        <dbReference type="EMBL" id="KAE8305045.1"/>
    </source>
</evidence>
<feature type="compositionally biased region" description="Basic and acidic residues" evidence="11">
    <location>
        <begin position="22"/>
        <end position="32"/>
    </location>
</feature>
<dbReference type="EMBL" id="AACB03000001">
    <property type="protein sequence ID" value="KAE8305045.1"/>
    <property type="molecule type" value="Genomic_DNA"/>
</dbReference>
<accession>A8B636</accession>
<dbReference type="SUPFAM" id="SSF53335">
    <property type="entry name" value="S-adenosyl-L-methionine-dependent methyltransferases"/>
    <property type="match status" value="1"/>
</dbReference>
<dbReference type="GeneID" id="5702296"/>
<dbReference type="InterPro" id="IPR023273">
    <property type="entry name" value="RCMT_NOP2"/>
</dbReference>
<dbReference type="NCBIfam" id="TIGR00446">
    <property type="entry name" value="nop2p"/>
    <property type="match status" value="1"/>
</dbReference>
<dbReference type="Pfam" id="PF17125">
    <property type="entry name" value="Methyltr_RsmF_N"/>
    <property type="match status" value="1"/>
</dbReference>
<feature type="binding site" evidence="10">
    <location>
        <position position="357"/>
    </location>
    <ligand>
        <name>S-adenosyl-L-methionine</name>
        <dbReference type="ChEBI" id="CHEBI:59789"/>
    </ligand>
</feature>
<comment type="caution">
    <text evidence="12">The sequence shown here is derived from an EMBL/GenBank/DDBJ whole genome shotgun (WGS) entry which is preliminary data.</text>
</comment>
<dbReference type="Gene3D" id="3.30.70.1170">
    <property type="entry name" value="Sun protein, domain 3"/>
    <property type="match status" value="1"/>
</dbReference>
<gene>
    <name evidence="12" type="ORF">GL50803_0016948</name>
</gene>
<dbReference type="InterPro" id="IPR001678">
    <property type="entry name" value="MeTrfase_RsmB-F_NOP2_dom"/>
</dbReference>
<dbReference type="PANTHER" id="PTHR22807">
    <property type="entry name" value="NOP2 YEAST -RELATED NOL1/NOP2/FMU SUN DOMAIN-CONTAINING"/>
    <property type="match status" value="1"/>
</dbReference>
<dbReference type="InterPro" id="IPR049560">
    <property type="entry name" value="MeTrfase_RsmB-F_NOP2_cat"/>
</dbReference>
<dbReference type="InterPro" id="IPR023267">
    <property type="entry name" value="RCMT"/>
</dbReference>
<evidence type="ECO:0000313" key="13">
    <source>
        <dbReference type="Proteomes" id="UP000001548"/>
    </source>
</evidence>
<dbReference type="PRINTS" id="PR02008">
    <property type="entry name" value="RCMTFAMILY"/>
</dbReference>
<feature type="binding site" evidence="10">
    <location>
        <begin position="306"/>
        <end position="312"/>
    </location>
    <ligand>
        <name>S-adenosyl-L-methionine</name>
        <dbReference type="ChEBI" id="CHEBI:59789"/>
    </ligand>
</feature>
<protein>
    <submittedName>
        <fullName evidence="12">Nucleolar protein NOP2</fullName>
    </submittedName>
</protein>
<keyword evidence="9" id="KW-0539">Nucleus</keyword>
<dbReference type="InterPro" id="IPR029063">
    <property type="entry name" value="SAM-dependent_MTases_sf"/>
</dbReference>
<dbReference type="KEGG" id="gla:GL50803_0016948"/>
<dbReference type="GO" id="GO:0003723">
    <property type="term" value="F:RNA binding"/>
    <property type="evidence" value="ECO:0007669"/>
    <property type="project" value="UniProtKB-UniRule"/>
</dbReference>
<dbReference type="InterPro" id="IPR011023">
    <property type="entry name" value="Nop2p"/>
</dbReference>
<evidence type="ECO:0000256" key="8">
    <source>
        <dbReference type="ARBA" id="ARBA00022884"/>
    </source>
</evidence>
<feature type="compositionally biased region" description="Low complexity" evidence="11">
    <location>
        <begin position="8"/>
        <end position="18"/>
    </location>
</feature>
<feature type="binding site" evidence="10">
    <location>
        <position position="374"/>
    </location>
    <ligand>
        <name>S-adenosyl-L-methionine</name>
        <dbReference type="ChEBI" id="CHEBI:59789"/>
    </ligand>
</feature>
<evidence type="ECO:0000256" key="9">
    <source>
        <dbReference type="ARBA" id="ARBA00023242"/>
    </source>
</evidence>
<dbReference type="InterPro" id="IPR018314">
    <property type="entry name" value="RsmB/NOL1/NOP2-like_CS"/>
</dbReference>
<keyword evidence="13" id="KW-1185">Reference proteome</keyword>
<dbReference type="GO" id="GO:0070475">
    <property type="term" value="P:rRNA base methylation"/>
    <property type="evidence" value="ECO:0000318"/>
    <property type="project" value="GO_Central"/>
</dbReference>
<dbReference type="InterPro" id="IPR031341">
    <property type="entry name" value="Methyltr_RsmF_N"/>
</dbReference>
<dbReference type="HOGENOM" id="CLU_005316_3_1_1"/>
<feature type="active site" description="Nucleophile" evidence="10">
    <location>
        <position position="431"/>
    </location>
</feature>
<keyword evidence="7 10" id="KW-0949">S-adenosyl-L-methionine</keyword>
<dbReference type="Gene3D" id="3.40.50.150">
    <property type="entry name" value="Vaccinia Virus protein VP39"/>
    <property type="match status" value="1"/>
</dbReference>
<dbReference type="PRINTS" id="PR02012">
    <property type="entry name" value="RCMTNOP2"/>
</dbReference>
<evidence type="ECO:0000256" key="4">
    <source>
        <dbReference type="ARBA" id="ARBA00022517"/>
    </source>
</evidence>
<reference evidence="12 13" key="1">
    <citation type="journal article" date="2007" name="Science">
        <title>Genomic minimalism in the early diverging intestinal parasite Giardia lamblia.</title>
        <authorList>
            <person name="Morrison H.G."/>
            <person name="McArthur A.G."/>
            <person name="Gillin F.D."/>
            <person name="Aley S.B."/>
            <person name="Adam R.D."/>
            <person name="Olsen G.J."/>
            <person name="Best A.A."/>
            <person name="Cande W.Z."/>
            <person name="Chen F."/>
            <person name="Cipriano M.J."/>
            <person name="Davids B.J."/>
            <person name="Dawson S.C."/>
            <person name="Elmendorf H.G."/>
            <person name="Hehl A.B."/>
            <person name="Holder M.E."/>
            <person name="Huse S.M."/>
            <person name="Kim U.U."/>
            <person name="Lasek-Nesselquist E."/>
            <person name="Manning G."/>
            <person name="Nigam A."/>
            <person name="Nixon J.E."/>
            <person name="Palm D."/>
            <person name="Passamaneck N.E."/>
            <person name="Prabhu A."/>
            <person name="Reich C.I."/>
            <person name="Reiner D.S."/>
            <person name="Samuelson J."/>
            <person name="Svard S.G."/>
            <person name="Sogin M.L."/>
        </authorList>
    </citation>
    <scope>NUCLEOTIDE SEQUENCE [LARGE SCALE GENOMIC DNA]</scope>
    <source>
        <strain evidence="12 13">WB C6</strain>
    </source>
</reference>
<organism evidence="12 13">
    <name type="scientific">Giardia intestinalis (strain ATCC 50803 / WB clone C6)</name>
    <name type="common">Giardia lamblia</name>
    <dbReference type="NCBI Taxonomy" id="184922"/>
    <lineage>
        <taxon>Eukaryota</taxon>
        <taxon>Metamonada</taxon>
        <taxon>Diplomonadida</taxon>
        <taxon>Hexamitidae</taxon>
        <taxon>Giardiinae</taxon>
        <taxon>Giardia</taxon>
    </lineage>
</organism>
<dbReference type="GO" id="GO:0009383">
    <property type="term" value="F:rRNA (cytosine-C5-)-methyltransferase activity"/>
    <property type="evidence" value="ECO:0000318"/>
    <property type="project" value="GO_Central"/>
</dbReference>
<dbReference type="RefSeq" id="XP_001709373.1">
    <property type="nucleotide sequence ID" value="XM_001709321.1"/>
</dbReference>
<dbReference type="VEuPathDB" id="GiardiaDB:GL50803_16948"/>
<evidence type="ECO:0000256" key="5">
    <source>
        <dbReference type="ARBA" id="ARBA00022603"/>
    </source>
</evidence>
<sequence length="502" mass="55349">MTKHGAKGKSSAARGQRAAQRKAVEVPRKEDDSSSVSSSSSNSDFSSEGAPGPMASGFVGFSKGASEPGRKRLFDDSDEENDHSDSSPQQKEVAEEFGSEESTFTDEKIDIGLKATRPAIRAMQEAQEENMKELRHTEIYDPRVDEVTNIEGIRGRILRVVGVLADFKSRRHPDLSRMFYLELLKKDISVAYGYSDGVIDILLGLFGPIDFHAFITACEKPRPLTIRVNSLKVKRRQLAQMLIARGVNLDPLGDWCKDGLQIFSSQVPIGATPEYLRGYYMIQDAASFLPPMALSPKPGERILDMSAAPGGKTTHLGALMQDSGMILANDMNRDRIPALQANLARMGVTCAVISCSDARELAQCTGNFDRVLLDAPCTGLGVVSKDASIKANRTFEDIHKLSHLQKELLKCAFDLLAKHPSSPRLVCYSTCSVTLSENEAVIDCILRTRNVEVVDLPFNFGKPGITRFNGVSYHPSIQKARRFYPHIHNTHGFFICLLRLKV</sequence>
<keyword evidence="3" id="KW-0963">Cytoplasm</keyword>
<dbReference type="GO" id="GO:0000470">
    <property type="term" value="P:maturation of LSU-rRNA"/>
    <property type="evidence" value="ECO:0000318"/>
    <property type="project" value="GO_Central"/>
</dbReference>
<dbReference type="PROSITE" id="PS01153">
    <property type="entry name" value="NOL1_NOP2_SUN"/>
    <property type="match status" value="1"/>
</dbReference>
<feature type="compositionally biased region" description="Low complexity" evidence="11">
    <location>
        <begin position="34"/>
        <end position="47"/>
    </location>
</feature>
<keyword evidence="5 10" id="KW-0489">Methyltransferase</keyword>
<dbReference type="Pfam" id="PF01189">
    <property type="entry name" value="Methyltr_RsmB-F"/>
    <property type="match status" value="1"/>
</dbReference>
<dbReference type="GO" id="GO:0005730">
    <property type="term" value="C:nucleolus"/>
    <property type="evidence" value="ECO:0000318"/>
    <property type="project" value="GO_Central"/>
</dbReference>
<keyword evidence="6 10" id="KW-0808">Transferase</keyword>
<dbReference type="AlphaFoldDB" id="A8B636"/>
<evidence type="ECO:0000256" key="7">
    <source>
        <dbReference type="ARBA" id="ARBA00022691"/>
    </source>
</evidence>
<proteinExistence type="inferred from homology"/>
<dbReference type="PROSITE" id="PS51686">
    <property type="entry name" value="SAM_MT_RSMB_NOP"/>
    <property type="match status" value="1"/>
</dbReference>
<evidence type="ECO:0000256" key="1">
    <source>
        <dbReference type="ARBA" id="ARBA00004604"/>
    </source>
</evidence>
<feature type="region of interest" description="Disordered" evidence="11">
    <location>
        <begin position="1"/>
        <end position="103"/>
    </location>
</feature>
<evidence type="ECO:0000256" key="11">
    <source>
        <dbReference type="SAM" id="MobiDB-lite"/>
    </source>
</evidence>
<evidence type="ECO:0000256" key="3">
    <source>
        <dbReference type="ARBA" id="ARBA00022490"/>
    </source>
</evidence>
<dbReference type="OMA" id="ITACEKP"/>
<dbReference type="Proteomes" id="UP000001548">
    <property type="component" value="Unassembled WGS sequence"/>
</dbReference>
<dbReference type="FunCoup" id="A8B636">
    <property type="interactions" value="112"/>
</dbReference>
<keyword evidence="8 10" id="KW-0694">RNA-binding</keyword>
<comment type="similarity">
    <text evidence="2 10">Belongs to the class I-like SAM-binding methyltransferase superfamily. RsmB/NOP family.</text>
</comment>
<dbReference type="PANTHER" id="PTHR22807:SF30">
    <property type="entry name" value="28S RRNA (CYTOSINE(4447)-C(5))-METHYLTRANSFERASE-RELATED"/>
    <property type="match status" value="1"/>
</dbReference>
<dbReference type="STRING" id="184922.A8B636"/>
<keyword evidence="4" id="KW-0690">Ribosome biogenesis</keyword>
<name>A8B636_GIAIC</name>
<feature type="binding site" evidence="10">
    <location>
        <position position="330"/>
    </location>
    <ligand>
        <name>S-adenosyl-L-methionine</name>
        <dbReference type="ChEBI" id="CHEBI:59789"/>
    </ligand>
</feature>
<evidence type="ECO:0000256" key="2">
    <source>
        <dbReference type="ARBA" id="ARBA00007494"/>
    </source>
</evidence>
<evidence type="ECO:0000256" key="6">
    <source>
        <dbReference type="ARBA" id="ARBA00022679"/>
    </source>
</evidence>